<dbReference type="GO" id="GO:0009341">
    <property type="term" value="C:beta-galactosidase complex"/>
    <property type="evidence" value="ECO:0007669"/>
    <property type="project" value="InterPro"/>
</dbReference>
<evidence type="ECO:0000256" key="7">
    <source>
        <dbReference type="RuleBase" id="RU361154"/>
    </source>
</evidence>
<dbReference type="EMBL" id="CP047593">
    <property type="protein sequence ID" value="QHI70341.1"/>
    <property type="molecule type" value="Genomic_DNA"/>
</dbReference>
<feature type="domain" description="Beta galactosidase small chain/" evidence="10">
    <location>
        <begin position="746"/>
        <end position="1015"/>
    </location>
</feature>
<dbReference type="GO" id="GO:0004565">
    <property type="term" value="F:beta-galactosidase activity"/>
    <property type="evidence" value="ECO:0007669"/>
    <property type="project" value="UniProtKB-EC"/>
</dbReference>
<comment type="catalytic activity">
    <reaction evidence="1 7">
        <text>Hydrolysis of terminal non-reducing beta-D-galactose residues in beta-D-galactosides.</text>
        <dbReference type="EC" id="3.2.1.23"/>
    </reaction>
</comment>
<evidence type="ECO:0000259" key="10">
    <source>
        <dbReference type="SMART" id="SM01038"/>
    </source>
</evidence>
<dbReference type="InterPro" id="IPR006103">
    <property type="entry name" value="Glyco_hydro_2_cat"/>
</dbReference>
<comment type="similarity">
    <text evidence="2 7">Belongs to the glycosyl hydrolase 2 family.</text>
</comment>
<dbReference type="SMART" id="SM01038">
    <property type="entry name" value="Bgal_small_N"/>
    <property type="match status" value="1"/>
</dbReference>
<dbReference type="InterPro" id="IPR006104">
    <property type="entry name" value="Glyco_hydro_2_N"/>
</dbReference>
<dbReference type="SUPFAM" id="SSF49303">
    <property type="entry name" value="beta-Galactosidase/glucuronidase domain"/>
    <property type="match status" value="2"/>
</dbReference>
<dbReference type="InterPro" id="IPR006101">
    <property type="entry name" value="Glyco_hydro_2"/>
</dbReference>
<keyword evidence="5 7" id="KW-0326">Glycosidase</keyword>
<dbReference type="Gene3D" id="2.70.98.10">
    <property type="match status" value="1"/>
</dbReference>
<dbReference type="Gene3D" id="2.60.120.260">
    <property type="entry name" value="Galactose-binding domain-like"/>
    <property type="match status" value="1"/>
</dbReference>
<dbReference type="InterPro" id="IPR004199">
    <property type="entry name" value="B-gal_small/dom_5"/>
</dbReference>
<dbReference type="PANTHER" id="PTHR46323:SF2">
    <property type="entry name" value="BETA-GALACTOSIDASE"/>
    <property type="match status" value="1"/>
</dbReference>
<gene>
    <name evidence="11" type="ORF">GT409_13125</name>
</gene>
<evidence type="ECO:0000256" key="6">
    <source>
        <dbReference type="ARBA" id="ARBA00032230"/>
    </source>
</evidence>
<reference evidence="11 12" key="1">
    <citation type="submission" date="2020-01" db="EMBL/GenBank/DDBJ databases">
        <title>Ponticoccus aerotolerans gen. nov., sp. nov., an anaerobic bacterium and proposal of Ponticoccusceae fam. nov., Ponticoccusles ord. nov. and Ponticoccuse classis nov. in the phylum Kiritimatiellaeota.</title>
        <authorList>
            <person name="Zhou L.Y."/>
            <person name="Du Z.J."/>
        </authorList>
    </citation>
    <scope>NUCLEOTIDE SEQUENCE [LARGE SCALE GENOMIC DNA]</scope>
    <source>
        <strain evidence="11 12">S-5007</strain>
    </source>
</reference>
<dbReference type="InterPro" id="IPR011013">
    <property type="entry name" value="Gal_mutarotase_sf_dom"/>
</dbReference>
<evidence type="ECO:0000313" key="11">
    <source>
        <dbReference type="EMBL" id="QHI70341.1"/>
    </source>
</evidence>
<accession>A0A6P1M8X5</accession>
<dbReference type="InterPro" id="IPR017853">
    <property type="entry name" value="GH"/>
</dbReference>
<dbReference type="SUPFAM" id="SSF74650">
    <property type="entry name" value="Galactose mutarotase-like"/>
    <property type="match status" value="1"/>
</dbReference>
<dbReference type="InterPro" id="IPR032312">
    <property type="entry name" value="LacZ_4"/>
</dbReference>
<dbReference type="Gene3D" id="2.60.40.10">
    <property type="entry name" value="Immunoglobulins"/>
    <property type="match status" value="3"/>
</dbReference>
<dbReference type="PRINTS" id="PR00132">
    <property type="entry name" value="GLHYDRLASE2"/>
</dbReference>
<dbReference type="InterPro" id="IPR013783">
    <property type="entry name" value="Ig-like_fold"/>
</dbReference>
<evidence type="ECO:0000256" key="3">
    <source>
        <dbReference type="ARBA" id="ARBA00012756"/>
    </source>
</evidence>
<feature type="region of interest" description="Disordered" evidence="8">
    <location>
        <begin position="775"/>
        <end position="802"/>
    </location>
</feature>
<protein>
    <recommendedName>
        <fullName evidence="3 7">Beta-galactosidase</fullName>
        <ecNumber evidence="3 7">3.2.1.23</ecNumber>
    </recommendedName>
    <alternativeName>
        <fullName evidence="6 7">Lactase</fullName>
    </alternativeName>
</protein>
<name>A0A6P1M8X5_9BACT</name>
<dbReference type="InterPro" id="IPR023230">
    <property type="entry name" value="Glyco_hydro_2_CS"/>
</dbReference>
<dbReference type="Proteomes" id="UP000464954">
    <property type="component" value="Chromosome"/>
</dbReference>
<dbReference type="InterPro" id="IPR006102">
    <property type="entry name" value="Ig-like_GH2"/>
</dbReference>
<keyword evidence="12" id="KW-1185">Reference proteome</keyword>
<dbReference type="GO" id="GO:0030246">
    <property type="term" value="F:carbohydrate binding"/>
    <property type="evidence" value="ECO:0007669"/>
    <property type="project" value="InterPro"/>
</dbReference>
<dbReference type="SUPFAM" id="SSF51445">
    <property type="entry name" value="(Trans)glycosidases"/>
    <property type="match status" value="1"/>
</dbReference>
<dbReference type="GO" id="GO:0005990">
    <property type="term" value="P:lactose catabolic process"/>
    <property type="evidence" value="ECO:0007669"/>
    <property type="project" value="TreeGrafter"/>
</dbReference>
<keyword evidence="9" id="KW-0732">Signal</keyword>
<sequence length="1028" mass="116691">MLKKIILTSLFAAVSCAVAVEWNDLNVLEVNREAPHATMMVYSTAKAAMKYDRTASPWFRSLNGEWKFNWVRKPADRPADFYKPEFDVSGWSTIPVPSNWEMEGHGLRIYTNIKYPFPMDPPNAPVDWNPVGSCCREFSVPKDWENRETYIVFDGVQSAFYLWVNGQKVGYSQGSRTPAEFNITRYLQDGKNVLAVEVYRWCDGSYLEDQDFWRFSGIYRDVYLWSTARSHIRDFTIVTDLDDQYKDAELKVDVELVGEGSFEIDLYDADGKKVLSHPVSRISNPVLWNTENPYLYTALLTLKDASGNIIEVIPQRIGFRKVEIKNNRFCINGVPVLIKGVNRHEHDPDTGHTVSREAMIRDIQLLKENNFNAVRTSHYPNMPMWYDLCDEYGIILWNEANIESHGVGYGPESLAKQPEWNPAHLDRIQRMVERDKNHASVVVWSMGNEAGDGENFAACYRWIKENDPSRPVHYERTDHKKGRPNTDICNSMYRPADEIRKYTEGDDQRPYIIAEYMHAMGNSNGGAKEYWDLFYEDNTALGGFVWDWMDQGVRTPVPDEFKRNSGSGPVKETFFAYGGWFENPAGVYNDGNFCMNGLIDAGQNPHPGLYAHKYLQRNVHVSPVDLKTGTFSIRNWFNFTELGNKVSGHWKIESDGQLIADGKLPRLGIAPHSEKTVTIDLPKNFSNLGKDVFVTFEFRARKNYHPLVPEGHLLAWDQFEMPGDCSAAAEAADGAVAIDESSETITVSGANFTVVFDKVSGTMTSYEVGGVSMIADGGQPDLSRAQNDNERRQKPKPAPEWDVAGDNTVVQDMQAVRTEEAAEVTIRKALPNVQASMLSTYTVFPNAEIVIDVKYDFSKTPKKVMPPLRIGMEWGVPATFENLKWFGRGGETYLDRAFEPVGIYEGTIDEQWADYSRPQENGNKTGVRWAELTDKDGRGLRVIAEGAPLSLSARFYSAETMRQSDYSFQMERSDLIHLNIDAAQSGVGGINSWGSVPLKPYRLFDDHCEYSYRLKPVAGKRSRFNLFK</sequence>
<dbReference type="SUPFAM" id="SSF49785">
    <property type="entry name" value="Galactose-binding domain-like"/>
    <property type="match status" value="1"/>
</dbReference>
<dbReference type="InterPro" id="IPR008979">
    <property type="entry name" value="Galactose-bd-like_sf"/>
</dbReference>
<evidence type="ECO:0000256" key="1">
    <source>
        <dbReference type="ARBA" id="ARBA00001412"/>
    </source>
</evidence>
<evidence type="ECO:0000256" key="2">
    <source>
        <dbReference type="ARBA" id="ARBA00007401"/>
    </source>
</evidence>
<evidence type="ECO:0000256" key="4">
    <source>
        <dbReference type="ARBA" id="ARBA00022801"/>
    </source>
</evidence>
<dbReference type="PROSITE" id="PS00719">
    <property type="entry name" value="GLYCOSYL_HYDROL_F2_1"/>
    <property type="match status" value="1"/>
</dbReference>
<dbReference type="AlphaFoldDB" id="A0A6P1M8X5"/>
<dbReference type="EC" id="3.2.1.23" evidence="3 7"/>
<evidence type="ECO:0000256" key="8">
    <source>
        <dbReference type="SAM" id="MobiDB-lite"/>
    </source>
</evidence>
<dbReference type="PROSITE" id="PS51257">
    <property type="entry name" value="PROKAR_LIPOPROTEIN"/>
    <property type="match status" value="1"/>
</dbReference>
<evidence type="ECO:0000256" key="9">
    <source>
        <dbReference type="SAM" id="SignalP"/>
    </source>
</evidence>
<dbReference type="Gene3D" id="3.20.20.80">
    <property type="entry name" value="Glycosidases"/>
    <property type="match status" value="1"/>
</dbReference>
<dbReference type="InterPro" id="IPR023232">
    <property type="entry name" value="Glyco_hydro_2_AS"/>
</dbReference>
<organism evidence="11 12">
    <name type="scientific">Tichowtungia aerotolerans</name>
    <dbReference type="NCBI Taxonomy" id="2697043"/>
    <lineage>
        <taxon>Bacteria</taxon>
        <taxon>Pseudomonadati</taxon>
        <taxon>Kiritimatiellota</taxon>
        <taxon>Tichowtungiia</taxon>
        <taxon>Tichowtungiales</taxon>
        <taxon>Tichowtungiaceae</taxon>
        <taxon>Tichowtungia</taxon>
    </lineage>
</organism>
<dbReference type="InterPro" id="IPR036156">
    <property type="entry name" value="Beta-gal/glucu_dom_sf"/>
</dbReference>
<dbReference type="KEGG" id="taer:GT409_13125"/>
<feature type="signal peptide" evidence="9">
    <location>
        <begin position="1"/>
        <end position="19"/>
    </location>
</feature>
<dbReference type="PANTHER" id="PTHR46323">
    <property type="entry name" value="BETA-GALACTOSIDASE"/>
    <property type="match status" value="1"/>
</dbReference>
<proteinExistence type="inferred from homology"/>
<dbReference type="Pfam" id="PF00703">
    <property type="entry name" value="Glyco_hydro_2"/>
    <property type="match status" value="1"/>
</dbReference>
<keyword evidence="4 7" id="KW-0378">Hydrolase</keyword>
<evidence type="ECO:0000313" key="12">
    <source>
        <dbReference type="Proteomes" id="UP000464954"/>
    </source>
</evidence>
<dbReference type="InterPro" id="IPR050347">
    <property type="entry name" value="Bact_Beta-galactosidase"/>
</dbReference>
<dbReference type="PROSITE" id="PS00608">
    <property type="entry name" value="GLYCOSYL_HYDROL_F2_2"/>
    <property type="match status" value="1"/>
</dbReference>
<dbReference type="RefSeq" id="WP_160629518.1">
    <property type="nucleotide sequence ID" value="NZ_CP047593.1"/>
</dbReference>
<dbReference type="InterPro" id="IPR014718">
    <property type="entry name" value="GH-type_carb-bd"/>
</dbReference>
<dbReference type="Pfam" id="PF02836">
    <property type="entry name" value="Glyco_hydro_2_C"/>
    <property type="match status" value="1"/>
</dbReference>
<feature type="chain" id="PRO_5026828550" description="Beta-galactosidase" evidence="9">
    <location>
        <begin position="20"/>
        <end position="1028"/>
    </location>
</feature>
<dbReference type="Pfam" id="PF02929">
    <property type="entry name" value="Bgal_small_N"/>
    <property type="match status" value="1"/>
</dbReference>
<dbReference type="Pfam" id="PF02837">
    <property type="entry name" value="Glyco_hydro_2_N"/>
    <property type="match status" value="1"/>
</dbReference>
<dbReference type="Pfam" id="PF16353">
    <property type="entry name" value="LacZ_4"/>
    <property type="match status" value="1"/>
</dbReference>
<evidence type="ECO:0000256" key="5">
    <source>
        <dbReference type="ARBA" id="ARBA00023295"/>
    </source>
</evidence>